<dbReference type="PANTHER" id="PTHR30244:SF36">
    <property type="entry name" value="3-OXO-GLUCOSE-6-PHOSPHATE:GLUTAMATE AMINOTRANSFERASE"/>
    <property type="match status" value="1"/>
</dbReference>
<protein>
    <submittedName>
        <fullName evidence="6">dTDP-4-amino-4,6-dideoxygalactose transaminase</fullName>
    </submittedName>
</protein>
<dbReference type="PIRSF" id="PIRSF000390">
    <property type="entry name" value="PLP_StrS"/>
    <property type="match status" value="1"/>
</dbReference>
<dbReference type="AlphaFoldDB" id="A0A1M6QLE4"/>
<gene>
    <name evidence="6" type="ORF">SAMN04488087_0672</name>
</gene>
<dbReference type="EMBL" id="FRAU01000001">
    <property type="protein sequence ID" value="SHK21072.1"/>
    <property type="molecule type" value="Genomic_DNA"/>
</dbReference>
<dbReference type="GO" id="GO:0030170">
    <property type="term" value="F:pyridoxal phosphate binding"/>
    <property type="evidence" value="ECO:0007669"/>
    <property type="project" value="UniProtKB-ARBA"/>
</dbReference>
<name>A0A1M6QLE4_9BACT</name>
<organism evidence="6 7">
    <name type="scientific">Rhodothermus profundi</name>
    <dbReference type="NCBI Taxonomy" id="633813"/>
    <lineage>
        <taxon>Bacteria</taxon>
        <taxon>Pseudomonadati</taxon>
        <taxon>Rhodothermota</taxon>
        <taxon>Rhodothermia</taxon>
        <taxon>Rhodothermales</taxon>
        <taxon>Rhodothermaceae</taxon>
        <taxon>Rhodothermus</taxon>
    </lineage>
</organism>
<accession>A0A1M6QLE4</accession>
<dbReference type="InterPro" id="IPR000653">
    <property type="entry name" value="DegT/StrS_aminotransferase"/>
</dbReference>
<evidence type="ECO:0000256" key="1">
    <source>
        <dbReference type="ARBA" id="ARBA00022898"/>
    </source>
</evidence>
<dbReference type="InterPro" id="IPR015421">
    <property type="entry name" value="PyrdxlP-dep_Trfase_major"/>
</dbReference>
<dbReference type="Proteomes" id="UP000185812">
    <property type="component" value="Unassembled WGS sequence"/>
</dbReference>
<dbReference type="SUPFAM" id="SSF53383">
    <property type="entry name" value="PLP-dependent transferases"/>
    <property type="match status" value="1"/>
</dbReference>
<sequence>MPEAPSLALQMVDLVGQYRAIRQEMLAAIEEVLESGQFIRGPVVARFEEELAAYVGTRFALGVGNGTDALQLAFMALGLRPGDEVIVPAFTFVATAEAAALLGIRPVFADIDPQTFNLDPDSVAACLSPRTRAIVPVHLFGQAAELAPLLELAEHHHLYVIEDNAQAIGATYRDRKTGTFGHIGCLSFFPSKNLGAYGDGGAVLTNDPTLHERLSMLANHGARRKYYHECIGVNSRLDALQAAVLRVKLRYLDAYTRARQEAADRYDELLADCPGLTLPYRAPHRTHVFHQYTIRIHSEVPGGRDGLRRYLHQRGIPTAIYYPVPLHQLPAFADFGPHAPLPEAEKAAREVLSLPMHTELTRAQQTYIADAIRTYMETALRTGRPPVS</sequence>
<dbReference type="FunFam" id="3.40.640.10:FF:000089">
    <property type="entry name" value="Aminotransferase, DegT/DnrJ/EryC1/StrS family"/>
    <property type="match status" value="1"/>
</dbReference>
<dbReference type="STRING" id="633813.SAMN04488087_0672"/>
<evidence type="ECO:0000256" key="4">
    <source>
        <dbReference type="PIRSR" id="PIRSR000390-2"/>
    </source>
</evidence>
<dbReference type="Gene3D" id="3.40.640.10">
    <property type="entry name" value="Type I PLP-dependent aspartate aminotransferase-like (Major domain)"/>
    <property type="match status" value="1"/>
</dbReference>
<dbReference type="Pfam" id="PF01041">
    <property type="entry name" value="DegT_DnrJ_EryC1"/>
    <property type="match status" value="1"/>
</dbReference>
<dbReference type="InterPro" id="IPR015424">
    <property type="entry name" value="PyrdxlP-dep_Trfase"/>
</dbReference>
<evidence type="ECO:0000313" key="7">
    <source>
        <dbReference type="Proteomes" id="UP000185812"/>
    </source>
</evidence>
<reference evidence="7" key="1">
    <citation type="submission" date="2016-11" db="EMBL/GenBank/DDBJ databases">
        <authorList>
            <person name="Varghese N."/>
            <person name="Submissions S."/>
        </authorList>
    </citation>
    <scope>NUCLEOTIDE SEQUENCE [LARGE SCALE GENOMIC DNA]</scope>
    <source>
        <strain evidence="7">DSM 22212</strain>
    </source>
</reference>
<dbReference type="GO" id="GO:0000271">
    <property type="term" value="P:polysaccharide biosynthetic process"/>
    <property type="evidence" value="ECO:0007669"/>
    <property type="project" value="TreeGrafter"/>
</dbReference>
<dbReference type="PANTHER" id="PTHR30244">
    <property type="entry name" value="TRANSAMINASE"/>
    <property type="match status" value="1"/>
</dbReference>
<evidence type="ECO:0000313" key="6">
    <source>
        <dbReference type="EMBL" id="SHK21072.1"/>
    </source>
</evidence>
<dbReference type="GO" id="GO:0008483">
    <property type="term" value="F:transaminase activity"/>
    <property type="evidence" value="ECO:0007669"/>
    <property type="project" value="TreeGrafter"/>
</dbReference>
<comment type="similarity">
    <text evidence="2 5">Belongs to the DegT/DnrJ/EryC1 family.</text>
</comment>
<dbReference type="Gene3D" id="3.90.1150.10">
    <property type="entry name" value="Aspartate Aminotransferase, domain 1"/>
    <property type="match status" value="1"/>
</dbReference>
<dbReference type="CDD" id="cd00616">
    <property type="entry name" value="AHBA_syn"/>
    <property type="match status" value="1"/>
</dbReference>
<dbReference type="RefSeq" id="WP_072714510.1">
    <property type="nucleotide sequence ID" value="NZ_FRAU01000001.1"/>
</dbReference>
<dbReference type="InterPro" id="IPR015422">
    <property type="entry name" value="PyrdxlP-dep_Trfase_small"/>
</dbReference>
<evidence type="ECO:0000256" key="5">
    <source>
        <dbReference type="RuleBase" id="RU004508"/>
    </source>
</evidence>
<evidence type="ECO:0000256" key="3">
    <source>
        <dbReference type="PIRSR" id="PIRSR000390-1"/>
    </source>
</evidence>
<feature type="active site" description="Proton acceptor" evidence="3">
    <location>
        <position position="192"/>
    </location>
</feature>
<evidence type="ECO:0000256" key="2">
    <source>
        <dbReference type="ARBA" id="ARBA00037999"/>
    </source>
</evidence>
<keyword evidence="1 4" id="KW-0663">Pyridoxal phosphate</keyword>
<keyword evidence="7" id="KW-1185">Reference proteome</keyword>
<dbReference type="OrthoDB" id="9804264at2"/>
<feature type="modified residue" description="N6-(pyridoxal phosphate)lysine" evidence="4">
    <location>
        <position position="192"/>
    </location>
</feature>
<proteinExistence type="inferred from homology"/>